<feature type="domain" description="FAD dependent oxidoreductase" evidence="1">
    <location>
        <begin position="2"/>
        <end position="257"/>
    </location>
</feature>
<name>A0A382QYU7_9ZZZZ</name>
<proteinExistence type="predicted"/>
<dbReference type="Pfam" id="PF01266">
    <property type="entry name" value="DAO"/>
    <property type="match status" value="1"/>
</dbReference>
<feature type="non-terminal residue" evidence="2">
    <location>
        <position position="1"/>
    </location>
</feature>
<organism evidence="2">
    <name type="scientific">marine metagenome</name>
    <dbReference type="NCBI Taxonomy" id="408172"/>
    <lineage>
        <taxon>unclassified sequences</taxon>
        <taxon>metagenomes</taxon>
        <taxon>ecological metagenomes</taxon>
    </lineage>
</organism>
<dbReference type="Gene3D" id="3.30.9.10">
    <property type="entry name" value="D-Amino Acid Oxidase, subunit A, domain 2"/>
    <property type="match status" value="1"/>
</dbReference>
<dbReference type="AlphaFoldDB" id="A0A382QYU7"/>
<dbReference type="Gene3D" id="3.50.50.60">
    <property type="entry name" value="FAD/NAD(P)-binding domain"/>
    <property type="match status" value="1"/>
</dbReference>
<reference evidence="2" key="1">
    <citation type="submission" date="2018-05" db="EMBL/GenBank/DDBJ databases">
        <authorList>
            <person name="Lanie J.A."/>
            <person name="Ng W.-L."/>
            <person name="Kazmierczak K.M."/>
            <person name="Andrzejewski T.M."/>
            <person name="Davidsen T.M."/>
            <person name="Wayne K.J."/>
            <person name="Tettelin H."/>
            <person name="Glass J.I."/>
            <person name="Rusch D."/>
            <person name="Podicherti R."/>
            <person name="Tsui H.-C.T."/>
            <person name="Winkler M.E."/>
        </authorList>
    </citation>
    <scope>NUCLEOTIDE SEQUENCE</scope>
</reference>
<evidence type="ECO:0000259" key="1">
    <source>
        <dbReference type="Pfam" id="PF01266"/>
    </source>
</evidence>
<protein>
    <recommendedName>
        <fullName evidence="1">FAD dependent oxidoreductase domain-containing protein</fullName>
    </recommendedName>
</protein>
<accession>A0A382QYU7</accession>
<dbReference type="InterPro" id="IPR006076">
    <property type="entry name" value="FAD-dep_OxRdtase"/>
</dbReference>
<gene>
    <name evidence="2" type="ORF">METZ01_LOCUS342355</name>
</gene>
<evidence type="ECO:0000313" key="2">
    <source>
        <dbReference type="EMBL" id="SVC89501.1"/>
    </source>
</evidence>
<dbReference type="EMBL" id="UINC01117222">
    <property type="protein sequence ID" value="SVC89501.1"/>
    <property type="molecule type" value="Genomic_DNA"/>
</dbReference>
<sequence length="278" mass="31390">QLEKRLGVKVFHKNSTLRFLKTAEERAIFEQKFEGGEFDGIDLSYRSKPEGIPGCKLNEHCYQLSQTGYVDQALFIAGVRQHLIASNSLEEDTWIASDFVREAGIVKWKRVQATRLIYTQGYQNDSNPFFRNLPFRHAKGEILELKGPELDGLPVLNRGKWLLPLGSGSYRAGATYDMKHIDQQVTDKGIFEITDGIEALVDWEFEVSGSLAGVRPALHDFKPVLGKHPWFPDLVIFNGLGSKGSLLVPLLAKELVDHLEDGAPLHPEADIERFRKYL</sequence>
<dbReference type="InterPro" id="IPR036188">
    <property type="entry name" value="FAD/NAD-bd_sf"/>
</dbReference>